<dbReference type="CDD" id="cd08760">
    <property type="entry name" value="Cyt_b561_FRRS1_like"/>
    <property type="match status" value="1"/>
</dbReference>
<dbReference type="InterPro" id="IPR005018">
    <property type="entry name" value="DOMON_domain"/>
</dbReference>
<dbReference type="AlphaFoldDB" id="A0A369JUD4"/>
<dbReference type="OrthoDB" id="19261at2759"/>
<keyword evidence="4" id="KW-0249">Electron transport</keyword>
<feature type="transmembrane region" description="Helical" evidence="7">
    <location>
        <begin position="265"/>
        <end position="282"/>
    </location>
</feature>
<feature type="signal peptide" evidence="8">
    <location>
        <begin position="1"/>
        <end position="27"/>
    </location>
</feature>
<feature type="domain" description="Cytochrome b561" evidence="10">
    <location>
        <begin position="189"/>
        <end position="394"/>
    </location>
</feature>
<keyword evidence="5 7" id="KW-1133">Transmembrane helix</keyword>
<feature type="domain" description="DOMON" evidence="9">
    <location>
        <begin position="36"/>
        <end position="154"/>
    </location>
</feature>
<dbReference type="SMART" id="SM00664">
    <property type="entry name" value="DoH"/>
    <property type="match status" value="1"/>
</dbReference>
<dbReference type="Gene3D" id="1.20.120.1770">
    <property type="match status" value="1"/>
</dbReference>
<feature type="transmembrane region" description="Helical" evidence="7">
    <location>
        <begin position="294"/>
        <end position="313"/>
    </location>
</feature>
<comment type="subcellular location">
    <subcellularLocation>
        <location evidence="1">Membrane</location>
    </subcellularLocation>
</comment>
<dbReference type="GO" id="GO:0016020">
    <property type="term" value="C:membrane"/>
    <property type="evidence" value="ECO:0007669"/>
    <property type="project" value="UniProtKB-SubCell"/>
</dbReference>
<evidence type="ECO:0000256" key="1">
    <source>
        <dbReference type="ARBA" id="ARBA00004370"/>
    </source>
</evidence>
<dbReference type="Pfam" id="PF16010">
    <property type="entry name" value="CDH-cyt"/>
    <property type="match status" value="1"/>
</dbReference>
<feature type="transmembrane region" description="Helical" evidence="7">
    <location>
        <begin position="333"/>
        <end position="354"/>
    </location>
</feature>
<sequence length="466" mass="51986">MKLPFLPLRLLSLVGIAWLRILPPVNALKGDSRCGLYMCVNATVHGDIVTYEMTGLEEPLGWLALGFGPRMKDTHMVIMWPNDDGTTTLSQRMGMGHREPLPVEYPPRKASIASPRVTSWHPSTSTGTLAFSIPLNKTQMSLTNPTERMIWAYSKVRPDKPHYSELKQHFSAGFVRLDLSADISDDGSATYHEDVPERPIIDETMSPSSDAHGSFHKHERIIIAHGVIASFGFLVLLPAGSLVARWGRTLSPRWFKIHETLNMSLALPVITVGWLLGPIAVLDHQAAHLFDAHQITGVFLLALYYLQVLLGRYIHRKRASAPLNAPTHPPSNILHIILGLTVITLAFVQTRSGMEEWKFATGRAHISHWCHDLWNAWVVIIPLAYLAGTVLLPRQFHQERNGLNPSTSGNYLALSISPPTRSVVFAASDDDDVLEKYTSRPMMESLDIARETQELESNVPLLNAHR</sequence>
<dbReference type="Proteomes" id="UP000076154">
    <property type="component" value="Unassembled WGS sequence"/>
</dbReference>
<dbReference type="PROSITE" id="PS50939">
    <property type="entry name" value="CYTOCHROME_B561"/>
    <property type="match status" value="1"/>
</dbReference>
<evidence type="ECO:0000256" key="4">
    <source>
        <dbReference type="ARBA" id="ARBA00022982"/>
    </source>
</evidence>
<dbReference type="InterPro" id="IPR006593">
    <property type="entry name" value="Cyt_b561/ferric_Rdtase_TM"/>
</dbReference>
<dbReference type="PANTHER" id="PTHR47797">
    <property type="entry name" value="DEHYDROGENASE, PUTATIVE (AFU_ORTHOLOGUE AFUA_8G05805)-RELATED"/>
    <property type="match status" value="1"/>
</dbReference>
<proteinExistence type="predicted"/>
<dbReference type="SUPFAM" id="SSF49344">
    <property type="entry name" value="CBD9-like"/>
    <property type="match status" value="1"/>
</dbReference>
<evidence type="ECO:0000259" key="9">
    <source>
        <dbReference type="PROSITE" id="PS50836"/>
    </source>
</evidence>
<dbReference type="Gene3D" id="2.60.40.1210">
    <property type="entry name" value="Cellobiose dehydrogenase, cytochrome domain"/>
    <property type="match status" value="1"/>
</dbReference>
<evidence type="ECO:0000313" key="12">
    <source>
        <dbReference type="Proteomes" id="UP000076154"/>
    </source>
</evidence>
<dbReference type="InterPro" id="IPR015920">
    <property type="entry name" value="Cellobiose_DH-like_cyt"/>
</dbReference>
<accession>A0A369JUD4</accession>
<dbReference type="STRING" id="39966.A0A369JUD4"/>
<keyword evidence="8" id="KW-0732">Signal</keyword>
<reference evidence="11" key="1">
    <citation type="submission" date="2018-04" db="EMBL/GenBank/DDBJ databases">
        <title>Whole genome sequencing of Hypsizygus marmoreus.</title>
        <authorList>
            <person name="Choi I.-G."/>
            <person name="Min B."/>
            <person name="Kim J.-G."/>
            <person name="Kim S."/>
            <person name="Oh Y.-L."/>
            <person name="Kong W.-S."/>
            <person name="Park H."/>
            <person name="Jeong J."/>
            <person name="Song E.-S."/>
        </authorList>
    </citation>
    <scope>NUCLEOTIDE SEQUENCE [LARGE SCALE GENOMIC DNA]</scope>
    <source>
        <strain evidence="11">51987-8</strain>
    </source>
</reference>
<keyword evidence="6 7" id="KW-0472">Membrane</keyword>
<gene>
    <name evidence="11" type="ORF">Hypma_008826</name>
</gene>
<keyword evidence="2" id="KW-0813">Transport</keyword>
<keyword evidence="3 7" id="KW-0812">Transmembrane</keyword>
<evidence type="ECO:0000256" key="6">
    <source>
        <dbReference type="ARBA" id="ARBA00023136"/>
    </source>
</evidence>
<dbReference type="SMART" id="SM00665">
    <property type="entry name" value="B561"/>
    <property type="match status" value="1"/>
</dbReference>
<dbReference type="PANTHER" id="PTHR47797:SF3">
    <property type="entry name" value="CYTOCHROME B561 DOMAIN-CONTAINING PROTEIN"/>
    <property type="match status" value="1"/>
</dbReference>
<keyword evidence="12" id="KW-1185">Reference proteome</keyword>
<evidence type="ECO:0000259" key="10">
    <source>
        <dbReference type="PROSITE" id="PS50939"/>
    </source>
</evidence>
<evidence type="ECO:0000256" key="5">
    <source>
        <dbReference type="ARBA" id="ARBA00022989"/>
    </source>
</evidence>
<evidence type="ECO:0008006" key="13">
    <source>
        <dbReference type="Google" id="ProtNLM"/>
    </source>
</evidence>
<feature type="transmembrane region" description="Helical" evidence="7">
    <location>
        <begin position="374"/>
        <end position="392"/>
    </location>
</feature>
<evidence type="ECO:0000256" key="3">
    <source>
        <dbReference type="ARBA" id="ARBA00022692"/>
    </source>
</evidence>
<dbReference type="EMBL" id="LUEZ02000045">
    <property type="protein sequence ID" value="RDB24147.1"/>
    <property type="molecule type" value="Genomic_DNA"/>
</dbReference>
<feature type="chain" id="PRO_5016570631" description="Cytochrome b561 domain-containing protein" evidence="8">
    <location>
        <begin position="28"/>
        <end position="466"/>
    </location>
</feature>
<dbReference type="Pfam" id="PF03188">
    <property type="entry name" value="Cytochrom_B561"/>
    <property type="match status" value="1"/>
</dbReference>
<evidence type="ECO:0000256" key="2">
    <source>
        <dbReference type="ARBA" id="ARBA00022448"/>
    </source>
</evidence>
<evidence type="ECO:0000313" key="11">
    <source>
        <dbReference type="EMBL" id="RDB24147.1"/>
    </source>
</evidence>
<dbReference type="InParanoid" id="A0A369JUD4"/>
<dbReference type="PROSITE" id="PS50836">
    <property type="entry name" value="DOMON"/>
    <property type="match status" value="1"/>
</dbReference>
<name>A0A369JUD4_HYPMA</name>
<comment type="caution">
    <text evidence="11">The sequence shown here is derived from an EMBL/GenBank/DDBJ whole genome shotgun (WGS) entry which is preliminary data.</text>
</comment>
<evidence type="ECO:0000256" key="8">
    <source>
        <dbReference type="SAM" id="SignalP"/>
    </source>
</evidence>
<evidence type="ECO:0000256" key="7">
    <source>
        <dbReference type="SAM" id="Phobius"/>
    </source>
</evidence>
<organism evidence="11 12">
    <name type="scientific">Hypsizygus marmoreus</name>
    <name type="common">White beech mushroom</name>
    <name type="synonym">Agaricus marmoreus</name>
    <dbReference type="NCBI Taxonomy" id="39966"/>
    <lineage>
        <taxon>Eukaryota</taxon>
        <taxon>Fungi</taxon>
        <taxon>Dikarya</taxon>
        <taxon>Basidiomycota</taxon>
        <taxon>Agaricomycotina</taxon>
        <taxon>Agaricomycetes</taxon>
        <taxon>Agaricomycetidae</taxon>
        <taxon>Agaricales</taxon>
        <taxon>Tricholomatineae</taxon>
        <taxon>Lyophyllaceae</taxon>
        <taxon>Hypsizygus</taxon>
    </lineage>
</organism>
<feature type="transmembrane region" description="Helical" evidence="7">
    <location>
        <begin position="222"/>
        <end position="244"/>
    </location>
</feature>
<protein>
    <recommendedName>
        <fullName evidence="13">Cytochrome b561 domain-containing protein</fullName>
    </recommendedName>
</protein>
<dbReference type="CDD" id="cd09630">
    <property type="entry name" value="CDH_like_cytochrome"/>
    <property type="match status" value="1"/>
</dbReference>